<accession>A0ABT5V7Y1</accession>
<reference evidence="1 2" key="1">
    <citation type="submission" date="2023-02" db="EMBL/GenBank/DDBJ databases">
        <title>Defining the Infant Male Urobiome and Moving Towards Mechanisms in Urobiome Research.</title>
        <authorList>
            <person name="Reasoner S."/>
            <person name="Flores V."/>
            <person name="Van Horn G."/>
            <person name="Morales G."/>
            <person name="Peard L."/>
            <person name="Abelson B."/>
            <person name="Manuel C."/>
            <person name="Lee J."/>
            <person name="Baker B."/>
            <person name="Williams T."/>
            <person name="Schmitz J."/>
            <person name="Clayton D."/>
            <person name="Hadjifrangiskou M."/>
        </authorList>
    </citation>
    <scope>NUCLEOTIDE SEQUENCE [LARGE SCALE GENOMIC DNA]</scope>
    <source>
        <strain evidence="1 2">AS1053</strain>
    </source>
</reference>
<organism evidence="1 2">
    <name type="scientific">Actinotignum sanguinis</name>
    <dbReference type="NCBI Taxonomy" id="1445614"/>
    <lineage>
        <taxon>Bacteria</taxon>
        <taxon>Bacillati</taxon>
        <taxon>Actinomycetota</taxon>
        <taxon>Actinomycetes</taxon>
        <taxon>Actinomycetales</taxon>
        <taxon>Actinomycetaceae</taxon>
        <taxon>Actinotignum</taxon>
    </lineage>
</organism>
<evidence type="ECO:0000313" key="1">
    <source>
        <dbReference type="EMBL" id="MDE1657068.1"/>
    </source>
</evidence>
<dbReference type="RefSeq" id="WP_274735245.1">
    <property type="nucleotide sequence ID" value="NZ_CAMXYX010000007.1"/>
</dbReference>
<dbReference type="EMBL" id="JARBHI010000022">
    <property type="protein sequence ID" value="MDE1657068.1"/>
    <property type="molecule type" value="Genomic_DNA"/>
</dbReference>
<dbReference type="Proteomes" id="UP001219297">
    <property type="component" value="Unassembled WGS sequence"/>
</dbReference>
<dbReference type="Gene3D" id="2.70.98.10">
    <property type="match status" value="1"/>
</dbReference>
<dbReference type="InterPro" id="IPR014718">
    <property type="entry name" value="GH-type_carb-bd"/>
</dbReference>
<evidence type="ECO:0008006" key="3">
    <source>
        <dbReference type="Google" id="ProtNLM"/>
    </source>
</evidence>
<keyword evidence="2" id="KW-1185">Reference proteome</keyword>
<evidence type="ECO:0000313" key="2">
    <source>
        <dbReference type="Proteomes" id="UP001219297"/>
    </source>
</evidence>
<dbReference type="SUPFAM" id="SSF74650">
    <property type="entry name" value="Galactose mutarotase-like"/>
    <property type="match status" value="1"/>
</dbReference>
<comment type="caution">
    <text evidence="1">The sequence shown here is derived from an EMBL/GenBank/DDBJ whole genome shotgun (WGS) entry which is preliminary data.</text>
</comment>
<dbReference type="Pfam" id="PF01263">
    <property type="entry name" value="Aldose_epim"/>
    <property type="match status" value="1"/>
</dbReference>
<gene>
    <name evidence="1" type="ORF">PWJ81_08305</name>
</gene>
<proteinExistence type="predicted"/>
<protein>
    <recommendedName>
        <fullName evidence="3">Aldose 1-epimerase</fullName>
    </recommendedName>
</protein>
<dbReference type="InterPro" id="IPR008183">
    <property type="entry name" value="Aldose_1/G6P_1-epimerase"/>
</dbReference>
<name>A0ABT5V7Y1_9ACTO</name>
<sequence length="358" mass="39367">MILSYNRTSTRGQVTLKVSTIGATLLSYQIDGTEFIDGYLSEDELQTQDGFRSAVLVPWSDRLCDGRYSSTIYKDDGVGDRPRIGQSPGPFTADHIFSAKNPKYEPGIHGLVYDKDFKVVENSSESLRLELHLESEPGYPFELLISVSFDITPDGDLVTRISAQNQSLLACPIFIGWHPYFLLDGPLGQADLRIYGSSVVETNDDLIPLPGNAAFKPIQSPAPGKVSTYADAGYTHLKNIQDIEHCNPPTGAIAFLDDRALSDFSGYAHLNTGNRSIHIYVDFGADLPLRTFHVFTGHNLKRNPLTSIAIEPCQAIVNAFNRHDVGNKLVQPGDSRQMGTLIQAQIQGSYTTTDPTRS</sequence>
<dbReference type="InterPro" id="IPR011013">
    <property type="entry name" value="Gal_mutarotase_sf_dom"/>
</dbReference>
<dbReference type="CDD" id="cd01081">
    <property type="entry name" value="Aldose_epim"/>
    <property type="match status" value="1"/>
</dbReference>